<gene>
    <name evidence="2" type="ORF">J5A58_03515</name>
</gene>
<keyword evidence="1" id="KW-0472">Membrane</keyword>
<dbReference type="InterPro" id="IPR027417">
    <property type="entry name" value="P-loop_NTPase"/>
</dbReference>
<keyword evidence="3" id="KW-1185">Reference proteome</keyword>
<accession>A0ABX7XR77</accession>
<dbReference type="SUPFAM" id="SSF52540">
    <property type="entry name" value="P-loop containing nucleoside triphosphate hydrolases"/>
    <property type="match status" value="1"/>
</dbReference>
<dbReference type="Pfam" id="PF13207">
    <property type="entry name" value="AAA_17"/>
    <property type="match status" value="1"/>
</dbReference>
<dbReference type="EMBL" id="CP072361">
    <property type="protein sequence ID" value="QUB76058.1"/>
    <property type="molecule type" value="Genomic_DNA"/>
</dbReference>
<dbReference type="RefSeq" id="WP_211808038.1">
    <property type="nucleotide sequence ID" value="NZ_CP072361.1"/>
</dbReference>
<keyword evidence="1" id="KW-1133">Transmembrane helix</keyword>
<protein>
    <submittedName>
        <fullName evidence="2">AAA family ATPase</fullName>
    </submittedName>
</protein>
<dbReference type="Pfam" id="PF16872">
    <property type="entry name" value="putAbiC"/>
    <property type="match status" value="1"/>
</dbReference>
<organism evidence="2 3">
    <name type="scientific">Prevotella melaninogenica</name>
    <dbReference type="NCBI Taxonomy" id="28132"/>
    <lineage>
        <taxon>Bacteria</taxon>
        <taxon>Pseudomonadati</taxon>
        <taxon>Bacteroidota</taxon>
        <taxon>Bacteroidia</taxon>
        <taxon>Bacteroidales</taxon>
        <taxon>Prevotellaceae</taxon>
        <taxon>Prevotella</taxon>
    </lineage>
</organism>
<dbReference type="Proteomes" id="UP000682195">
    <property type="component" value="Chromosome 1"/>
</dbReference>
<feature type="transmembrane region" description="Helical" evidence="1">
    <location>
        <begin position="20"/>
        <end position="38"/>
    </location>
</feature>
<dbReference type="Gene3D" id="3.40.50.300">
    <property type="entry name" value="P-loop containing nucleotide triphosphate hydrolases"/>
    <property type="match status" value="1"/>
</dbReference>
<reference evidence="2 3" key="1">
    <citation type="submission" date="2021-03" db="EMBL/GenBank/DDBJ databases">
        <title>Human Oral Microbial Genomes.</title>
        <authorList>
            <person name="Johnston C.D."/>
            <person name="Chen T."/>
            <person name="Dewhirst F.E."/>
        </authorList>
    </citation>
    <scope>NUCLEOTIDE SEQUENCE [LARGE SCALE GENOMIC DNA]</scope>
    <source>
        <strain evidence="2 3">F0054</strain>
    </source>
</reference>
<evidence type="ECO:0000256" key="1">
    <source>
        <dbReference type="SAM" id="Phobius"/>
    </source>
</evidence>
<evidence type="ECO:0000313" key="2">
    <source>
        <dbReference type="EMBL" id="QUB76058.1"/>
    </source>
</evidence>
<evidence type="ECO:0000313" key="3">
    <source>
        <dbReference type="Proteomes" id="UP000682195"/>
    </source>
</evidence>
<dbReference type="InterPro" id="IPR031709">
    <property type="entry name" value="PutAbiC"/>
</dbReference>
<keyword evidence="1" id="KW-0812">Transmembrane</keyword>
<feature type="transmembrane region" description="Helical" evidence="1">
    <location>
        <begin position="58"/>
        <end position="76"/>
    </location>
</feature>
<name>A0ABX7XR77_9BACT</name>
<sequence length="454" mass="52737">MSKTKKDQNNIRNLSIFEKICIFLLFSVGAISLGIYIRQLYTEGLADGPEEFAWFGDYIGGIIGSISALIGIVFLYRTYKIQLDISSCQERIQRRQQFEDTFFSLLGQQRSIITNIKGKIPVKKGQSFEEKMSYEYVSQLRHDLAEQLQTLNFESNALAEGKTNILKLRVNEIYTDFFLAHAAQLGHYFRHLYHLLKFIQTEREIEKQKYSDLVQAQMSYDELYLIAINGISNYGRKKMLPLLNEFSFLENLAVDDDEIVRRLIELFYPSTKKKDMGHMKRNIIFVGGIHCVGKTTFSRKIKESIPLIETLSCSEVLKWENPSKKNVEDIESNQNRLIANLVEIIDIDKPYLLDGHFCLLDRNNNVERIGIDTFRDINPEMIILLTEDIDVIQKRLQERDNREYSIEILENFDSEETKYAREVAQLIGVSIHIIKASEYEKVIENIKAFVSSLD</sequence>
<proteinExistence type="predicted"/>